<feature type="compositionally biased region" description="Low complexity" evidence="2">
    <location>
        <begin position="540"/>
        <end position="564"/>
    </location>
</feature>
<organism evidence="3 4">
    <name type="scientific">Sporisorium reilianum (strain SRZ2)</name>
    <name type="common">Maize head smut fungus</name>
    <dbReference type="NCBI Taxonomy" id="999809"/>
    <lineage>
        <taxon>Eukaryota</taxon>
        <taxon>Fungi</taxon>
        <taxon>Dikarya</taxon>
        <taxon>Basidiomycota</taxon>
        <taxon>Ustilaginomycotina</taxon>
        <taxon>Ustilaginomycetes</taxon>
        <taxon>Ustilaginales</taxon>
        <taxon>Ustilaginaceae</taxon>
        <taxon>Sporisorium</taxon>
    </lineage>
</organism>
<protein>
    <recommendedName>
        <fullName evidence="5">HNH nuclease domain-containing protein</fullName>
    </recommendedName>
</protein>
<sequence>MTSPSRPSSPDPFPRQPQASGALYGDLPLTLPRYRSNSHFVVIVSRENGVTSYEVRRVGIENNDKKRVVRGGMPVAVLVARQHPSPDPERQYVDHANGDALDDTVANLHWVTPAFNAWNRPRKERGIYLGVYITGARKTTITVLFRDVCQGSYDNKETAARVYDLVVRLAYKDQVDKTPRLLNNLPDPDKRVAKVASRADGVDIYRVDRYHLVIYDENVQSKHDSLAEAQSAAESFISDLEKKQAEQRQERQKKREKLIKANAITRNADGVAFLPMKLREGNSVEVLLDDDTWLDLVAASATLTASFGCRPWVKIDGKTLFLNRYLRAAGNDIVDHVNRNALDHRLANLEVRDRAANAQNARRGSGLFIGVTPTKAGGWIVLVKLKGKNRMVSKTFAVGELVKALTLYDLCALSQHGPSALINSPAKVGEYLAELEKTKTKKEVEDFLAGRAKKSMYEGVGKHAGDDRSEVHAAIAADLWKLKTKGTEWRLNFEFMRPWYLFYLPQFDKKSEDEIVAKGYRRIGGDDFVRDSKTAVADPAALASPSAAASSSSAPSVSGTSVAALPSGSGKRKRDE</sequence>
<dbReference type="Proteomes" id="UP000008867">
    <property type="component" value="Chromosome 5"/>
</dbReference>
<feature type="region of interest" description="Disordered" evidence="2">
    <location>
        <begin position="540"/>
        <end position="576"/>
    </location>
</feature>
<evidence type="ECO:0000313" key="4">
    <source>
        <dbReference type="Proteomes" id="UP000008867"/>
    </source>
</evidence>
<keyword evidence="1" id="KW-0175">Coiled coil</keyword>
<evidence type="ECO:0000256" key="2">
    <source>
        <dbReference type="SAM" id="MobiDB-lite"/>
    </source>
</evidence>
<dbReference type="VEuPathDB" id="FungiDB:sr02333"/>
<evidence type="ECO:0000313" key="3">
    <source>
        <dbReference type="EMBL" id="CBQ72784.1"/>
    </source>
</evidence>
<dbReference type="EMBL" id="FQ311470">
    <property type="protein sequence ID" value="CBQ72784.1"/>
    <property type="molecule type" value="Genomic_DNA"/>
</dbReference>
<dbReference type="AlphaFoldDB" id="E6ZZV4"/>
<accession>E6ZZV4</accession>
<dbReference type="SUPFAM" id="SSF54060">
    <property type="entry name" value="His-Me finger endonucleases"/>
    <property type="match status" value="1"/>
</dbReference>
<evidence type="ECO:0000256" key="1">
    <source>
        <dbReference type="SAM" id="Coils"/>
    </source>
</evidence>
<dbReference type="HOGENOM" id="CLU_456437_0_0_1"/>
<reference evidence="3 4" key="1">
    <citation type="journal article" date="2010" name="Science">
        <title>Pathogenicity determinants in smut fungi revealed by genome comparison.</title>
        <authorList>
            <person name="Schirawski J."/>
            <person name="Mannhaupt G."/>
            <person name="Muench K."/>
            <person name="Brefort T."/>
            <person name="Schipper K."/>
            <person name="Doehlemann G."/>
            <person name="Di Stasio M."/>
            <person name="Roessel N."/>
            <person name="Mendoza-Mendoza A."/>
            <person name="Pester D."/>
            <person name="Mueller O."/>
            <person name="Winterberg B."/>
            <person name="Meyer E."/>
            <person name="Ghareeb H."/>
            <person name="Wollenberg T."/>
            <person name="Muensterkoetter M."/>
            <person name="Wong P."/>
            <person name="Walter M."/>
            <person name="Stukenbrock E."/>
            <person name="Gueldener U."/>
            <person name="Kahmann R."/>
        </authorList>
    </citation>
    <scope>NUCLEOTIDE SEQUENCE [LARGE SCALE GENOMIC DNA]</scope>
    <source>
        <strain evidence="4">SRZ2</strain>
    </source>
</reference>
<dbReference type="InterPro" id="IPR044925">
    <property type="entry name" value="His-Me_finger_sf"/>
</dbReference>
<feature type="coiled-coil region" evidence="1">
    <location>
        <begin position="226"/>
        <end position="262"/>
    </location>
</feature>
<evidence type="ECO:0008006" key="5">
    <source>
        <dbReference type="Google" id="ProtNLM"/>
    </source>
</evidence>
<feature type="region of interest" description="Disordered" evidence="2">
    <location>
        <begin position="1"/>
        <end position="22"/>
    </location>
</feature>
<gene>
    <name evidence="3" type="ORF">sr02333</name>
</gene>
<keyword evidence="4" id="KW-1185">Reference proteome</keyword>
<proteinExistence type="predicted"/>
<name>E6ZZV4_SPORE</name>
<dbReference type="Gene3D" id="3.90.75.20">
    <property type="match status" value="1"/>
</dbReference>
<dbReference type="OrthoDB" id="2554683at2759"/>